<feature type="domain" description="PPIase FKBP-type" evidence="7">
    <location>
        <begin position="108"/>
        <end position="194"/>
    </location>
</feature>
<keyword evidence="9" id="KW-1185">Reference proteome</keyword>
<dbReference type="EC" id="5.2.1.8" evidence="6"/>
<keyword evidence="4 5" id="KW-0413">Isomerase</keyword>
<evidence type="ECO:0000256" key="2">
    <source>
        <dbReference type="ARBA" id="ARBA00006577"/>
    </source>
</evidence>
<evidence type="ECO:0000313" key="8">
    <source>
        <dbReference type="EMBL" id="UYQ95959.1"/>
    </source>
</evidence>
<comment type="catalytic activity">
    <reaction evidence="1 5 6">
        <text>[protein]-peptidylproline (omega=180) = [protein]-peptidylproline (omega=0)</text>
        <dbReference type="Rhea" id="RHEA:16237"/>
        <dbReference type="Rhea" id="RHEA-COMP:10747"/>
        <dbReference type="Rhea" id="RHEA-COMP:10748"/>
        <dbReference type="ChEBI" id="CHEBI:83833"/>
        <dbReference type="ChEBI" id="CHEBI:83834"/>
        <dbReference type="EC" id="5.2.1.8"/>
    </reaction>
</comment>
<dbReference type="PANTHER" id="PTHR43811">
    <property type="entry name" value="FKBP-TYPE PEPTIDYL-PROLYL CIS-TRANS ISOMERASE FKPA"/>
    <property type="match status" value="1"/>
</dbReference>
<dbReference type="Pfam" id="PF00254">
    <property type="entry name" value="FKBP_C"/>
    <property type="match status" value="1"/>
</dbReference>
<evidence type="ECO:0000256" key="1">
    <source>
        <dbReference type="ARBA" id="ARBA00000971"/>
    </source>
</evidence>
<name>A0ABY6J8G9_9BACT</name>
<proteinExistence type="inferred from homology"/>
<evidence type="ECO:0000256" key="6">
    <source>
        <dbReference type="RuleBase" id="RU003915"/>
    </source>
</evidence>
<gene>
    <name evidence="8" type="ORF">MKQ68_02425</name>
</gene>
<dbReference type="GO" id="GO:0016853">
    <property type="term" value="F:isomerase activity"/>
    <property type="evidence" value="ECO:0007669"/>
    <property type="project" value="UniProtKB-KW"/>
</dbReference>
<dbReference type="Proteomes" id="UP001162741">
    <property type="component" value="Chromosome"/>
</dbReference>
<dbReference type="Gene3D" id="3.10.50.40">
    <property type="match status" value="1"/>
</dbReference>
<sequence length="195" mass="20980">MDTLSFALGKDIGASIKNQGLDSLNVDVFIKALNFSLAGKDTLLTQQQVSMSISEYLQKMKAEKLAKNKADGEKFLAENKAKAGVITLPSGLQYSIIKHGTGAIPKATDRVKTHYHGMLVDGSVFDSSVERGEPATFPVNGVIAGWTEALQLMPVGSKWKLFLPADLAYGERQAGAKIQPGSALVFEVELLEIVK</sequence>
<organism evidence="8 9">
    <name type="scientific">Chitinophaga horti</name>
    <dbReference type="NCBI Taxonomy" id="2920382"/>
    <lineage>
        <taxon>Bacteria</taxon>
        <taxon>Pseudomonadati</taxon>
        <taxon>Bacteroidota</taxon>
        <taxon>Chitinophagia</taxon>
        <taxon>Chitinophagales</taxon>
        <taxon>Chitinophagaceae</taxon>
        <taxon>Chitinophaga</taxon>
    </lineage>
</organism>
<dbReference type="InterPro" id="IPR036944">
    <property type="entry name" value="PPIase_FKBP_N_sf"/>
</dbReference>
<dbReference type="PANTHER" id="PTHR43811:SF19">
    <property type="entry name" value="39 KDA FK506-BINDING NUCLEAR PROTEIN"/>
    <property type="match status" value="1"/>
</dbReference>
<dbReference type="NCBIfam" id="NF008602">
    <property type="entry name" value="PRK11570.1"/>
    <property type="match status" value="1"/>
</dbReference>
<dbReference type="SUPFAM" id="SSF54534">
    <property type="entry name" value="FKBP-like"/>
    <property type="match status" value="1"/>
</dbReference>
<evidence type="ECO:0000313" key="9">
    <source>
        <dbReference type="Proteomes" id="UP001162741"/>
    </source>
</evidence>
<accession>A0ABY6J8G9</accession>
<comment type="similarity">
    <text evidence="2 6">Belongs to the FKBP-type PPIase family.</text>
</comment>
<evidence type="ECO:0000256" key="3">
    <source>
        <dbReference type="ARBA" id="ARBA00023110"/>
    </source>
</evidence>
<reference evidence="8" key="1">
    <citation type="submission" date="2022-10" db="EMBL/GenBank/DDBJ databases">
        <title>Chitinophaga sp. nov., isolated from soil.</title>
        <authorList>
            <person name="Jeon C.O."/>
        </authorList>
    </citation>
    <scope>NUCLEOTIDE SEQUENCE</scope>
    <source>
        <strain evidence="8">R8</strain>
    </source>
</reference>
<dbReference type="Gene3D" id="1.10.287.460">
    <property type="entry name" value="Peptidyl-prolyl cis-trans isomerase, FKBP-type, N-terminal domain"/>
    <property type="match status" value="1"/>
</dbReference>
<dbReference type="PROSITE" id="PS50059">
    <property type="entry name" value="FKBP_PPIASE"/>
    <property type="match status" value="1"/>
</dbReference>
<dbReference type="InterPro" id="IPR001179">
    <property type="entry name" value="PPIase_FKBP_dom"/>
</dbReference>
<dbReference type="InterPro" id="IPR046357">
    <property type="entry name" value="PPIase_dom_sf"/>
</dbReference>
<evidence type="ECO:0000259" key="7">
    <source>
        <dbReference type="PROSITE" id="PS50059"/>
    </source>
</evidence>
<keyword evidence="3 5" id="KW-0697">Rotamase</keyword>
<dbReference type="Pfam" id="PF01346">
    <property type="entry name" value="FKBP_N"/>
    <property type="match status" value="1"/>
</dbReference>
<dbReference type="InterPro" id="IPR000774">
    <property type="entry name" value="PPIase_FKBP_N"/>
</dbReference>
<protein>
    <recommendedName>
        <fullName evidence="6">Peptidyl-prolyl cis-trans isomerase</fullName>
        <ecNumber evidence="6">5.2.1.8</ecNumber>
    </recommendedName>
</protein>
<evidence type="ECO:0000256" key="4">
    <source>
        <dbReference type="ARBA" id="ARBA00023235"/>
    </source>
</evidence>
<evidence type="ECO:0000256" key="5">
    <source>
        <dbReference type="PROSITE-ProRule" id="PRU00277"/>
    </source>
</evidence>
<dbReference type="EMBL" id="CP107006">
    <property type="protein sequence ID" value="UYQ95959.1"/>
    <property type="molecule type" value="Genomic_DNA"/>
</dbReference>